<keyword evidence="15 18" id="KW-0472">Membrane</keyword>
<dbReference type="SUPFAM" id="SSF81660">
    <property type="entry name" value="Metal cation-transporting ATPase, ATP-binding domain N"/>
    <property type="match status" value="1"/>
</dbReference>
<accession>A0A0M2NAK2</accession>
<dbReference type="GO" id="GO:0005886">
    <property type="term" value="C:plasma membrane"/>
    <property type="evidence" value="ECO:0007669"/>
    <property type="project" value="UniProtKB-SubCell"/>
</dbReference>
<feature type="transmembrane region" description="Helical" evidence="18">
    <location>
        <begin position="863"/>
        <end position="882"/>
    </location>
</feature>
<dbReference type="PANTHER" id="PTHR42861">
    <property type="entry name" value="CALCIUM-TRANSPORTING ATPASE"/>
    <property type="match status" value="1"/>
</dbReference>
<evidence type="ECO:0000256" key="16">
    <source>
        <dbReference type="ARBA" id="ARBA00029806"/>
    </source>
</evidence>
<dbReference type="NCBIfam" id="NF011702">
    <property type="entry name" value="PRK15122.1"/>
    <property type="match status" value="1"/>
</dbReference>
<dbReference type="Pfam" id="PF00122">
    <property type="entry name" value="E1-E2_ATPase"/>
    <property type="match status" value="1"/>
</dbReference>
<dbReference type="SUPFAM" id="SSF56784">
    <property type="entry name" value="HAD-like"/>
    <property type="match status" value="1"/>
</dbReference>
<sequence length="894" mass="97952">MNMIKKNLIQESPGVQQAKKRLLAAAVQSQDSVLKKYSNTYEGFSPERVEKMRGKYGENRITYQNGDSLLKRLFKAFINPFTVVLLVLAVISFVTDVVMAAPGDKDVVSVIIVLAMVLISGTLQFVQETRSEKSAEKLSELVETTTAAIRGGVETEIPLDEIVVGDVVRLAAGDMIPADVRILQAKDLFVSQSSLTGESEPVEKFGRALKGEVTDVLGADNLAFMGSNVVSGSASAIVVAVGDDTLFGSLAHQLTEKKPKTSFEKGVNSVSWILIRFMLVMVPVVLFLNGFTKGDWIQAFLFAISVAVGLTPEMLPMIVSANLAKGAVAMSKKKVIVKDLHAIQNFGAMDVLCTDKTGTLTQDKVVLEYSLDIHGNEDPRVLRHGFLNSYHQTGLRNLMDAAIVSHAEEQGMEGLIRNYHKVDEIPFDFARRRMSVVVEDKNQKTQLITKGAIEEMLSVCAYAEFDGRVEPMTDEIRTEILKTVEKYNADGMRVLGIAHKTNPAPAGAFSVADESDMVLIGFLAFLDPPKESTKRALRALHEYGVDVKVLTGDNDAVTKYICSKVGIPAKHILSGADVERMDDGELESIVEGVHVFAKLSPQQKARIVAALRAKGHTVGFMGDGINDAAAMREADVGISVDTAVDIAKESANIILLEKDLMVLEEGVIEGRKTYANIIKYIKMTASSNFGNMFSVLAASAFLPFLPMTPVQILLLNLIYDVSCLAIPWDNVDEDYLRVPRQWDASSISKFMVWIGPSSSVFDITTYLAMYFLICPMVFGGAYHTLGEAGQEGFTALFHAGWFVESLWSQTLVIHMIRTPHIPFVKSRASWQLTLLTTIGIAIGTIIPYTPIGGAIGLLPMPAVYFPLLLITLVLYMLLVTLLKNKFVRRYGELL</sequence>
<keyword evidence="20" id="KW-0378">Hydrolase</keyword>
<evidence type="ECO:0000256" key="5">
    <source>
        <dbReference type="ARBA" id="ARBA00013555"/>
    </source>
</evidence>
<dbReference type="Gene3D" id="1.20.1110.10">
    <property type="entry name" value="Calcium-transporting ATPase, transmembrane domain"/>
    <property type="match status" value="1"/>
</dbReference>
<dbReference type="PATRIC" id="fig|270498.16.peg.3177"/>
<dbReference type="Gene3D" id="2.70.150.10">
    <property type="entry name" value="Calcium-transporting ATPase, cytoplasmic transduction domain A"/>
    <property type="match status" value="1"/>
</dbReference>
<evidence type="ECO:0000256" key="2">
    <source>
        <dbReference type="ARBA" id="ARBA00004429"/>
    </source>
</evidence>
<dbReference type="InterPro" id="IPR006068">
    <property type="entry name" value="ATPase_P-typ_cation-transptr_C"/>
</dbReference>
<dbReference type="NCBIfam" id="TIGR01494">
    <property type="entry name" value="ATPase_P-type"/>
    <property type="match status" value="3"/>
</dbReference>
<feature type="transmembrane region" description="Helical" evidence="18">
    <location>
        <begin position="267"/>
        <end position="288"/>
    </location>
</feature>
<dbReference type="InterPro" id="IPR036412">
    <property type="entry name" value="HAD-like_sf"/>
</dbReference>
<keyword evidence="8" id="KW-0597">Phosphoprotein</keyword>
<gene>
    <name evidence="20" type="ORF">CHK_3082</name>
</gene>
<dbReference type="InterPro" id="IPR023214">
    <property type="entry name" value="HAD_sf"/>
</dbReference>
<dbReference type="InterPro" id="IPR059000">
    <property type="entry name" value="ATPase_P-type_domA"/>
</dbReference>
<evidence type="ECO:0000313" key="21">
    <source>
        <dbReference type="Proteomes" id="UP000034076"/>
    </source>
</evidence>
<dbReference type="Proteomes" id="UP000034076">
    <property type="component" value="Unassembled WGS sequence"/>
</dbReference>
<keyword evidence="6" id="KW-1003">Cell membrane</keyword>
<comment type="catalytic activity">
    <reaction evidence="17">
        <text>Mg(2+)(out) + ATP + H2O = Mg(2+)(in) + ADP + phosphate + H(+)</text>
        <dbReference type="Rhea" id="RHEA:10260"/>
        <dbReference type="ChEBI" id="CHEBI:15377"/>
        <dbReference type="ChEBI" id="CHEBI:15378"/>
        <dbReference type="ChEBI" id="CHEBI:18420"/>
        <dbReference type="ChEBI" id="CHEBI:30616"/>
        <dbReference type="ChEBI" id="CHEBI:43474"/>
        <dbReference type="ChEBI" id="CHEBI:456216"/>
        <dbReference type="EC" id="7.2.2.14"/>
    </reaction>
</comment>
<dbReference type="PROSITE" id="PS00154">
    <property type="entry name" value="ATPASE_E1_E2"/>
    <property type="match status" value="1"/>
</dbReference>
<dbReference type="GO" id="GO:0005524">
    <property type="term" value="F:ATP binding"/>
    <property type="evidence" value="ECO:0007669"/>
    <property type="project" value="UniProtKB-KW"/>
</dbReference>
<dbReference type="EC" id="7.2.2.14" evidence="4"/>
<evidence type="ECO:0000256" key="7">
    <source>
        <dbReference type="ARBA" id="ARBA00022519"/>
    </source>
</evidence>
<dbReference type="EMBL" id="LAYJ01000133">
    <property type="protein sequence ID" value="KKI49504.1"/>
    <property type="molecule type" value="Genomic_DNA"/>
</dbReference>
<reference evidence="20 21" key="1">
    <citation type="submission" date="2015-04" db="EMBL/GenBank/DDBJ databases">
        <title>Draft genome sequence of bacteremic isolate Catabacter hongkongensis type strain HKU16T.</title>
        <authorList>
            <person name="Lau S.K."/>
            <person name="Teng J.L."/>
            <person name="Huang Y."/>
            <person name="Curreem S.O."/>
            <person name="Tsui S.K."/>
            <person name="Woo P.C."/>
        </authorList>
    </citation>
    <scope>NUCLEOTIDE SEQUENCE [LARGE SCALE GENOMIC DNA]</scope>
    <source>
        <strain evidence="20 21">HKU16</strain>
    </source>
</reference>
<dbReference type="NCBIfam" id="TIGR01524">
    <property type="entry name" value="ATPase-IIIB_Mg"/>
    <property type="match status" value="1"/>
</dbReference>
<evidence type="ECO:0000256" key="10">
    <source>
        <dbReference type="ARBA" id="ARBA00022741"/>
    </source>
</evidence>
<dbReference type="PRINTS" id="PR01836">
    <property type="entry name" value="MGATPASE"/>
</dbReference>
<dbReference type="AlphaFoldDB" id="A0A0M2NAK2"/>
<dbReference type="SMART" id="SM00831">
    <property type="entry name" value="Cation_ATPase_N"/>
    <property type="match status" value="1"/>
</dbReference>
<evidence type="ECO:0000256" key="4">
    <source>
        <dbReference type="ARBA" id="ARBA00012786"/>
    </source>
</evidence>
<evidence type="ECO:0000256" key="3">
    <source>
        <dbReference type="ARBA" id="ARBA00008746"/>
    </source>
</evidence>
<evidence type="ECO:0000256" key="14">
    <source>
        <dbReference type="ARBA" id="ARBA00022989"/>
    </source>
</evidence>
<name>A0A0M2NAK2_9FIRM</name>
<dbReference type="GO" id="GO:0016887">
    <property type="term" value="F:ATP hydrolysis activity"/>
    <property type="evidence" value="ECO:0007669"/>
    <property type="project" value="InterPro"/>
</dbReference>
<feature type="domain" description="Cation-transporting P-type ATPase N-terminal" evidence="19">
    <location>
        <begin position="24"/>
        <end position="97"/>
    </location>
</feature>
<dbReference type="InterPro" id="IPR001757">
    <property type="entry name" value="P_typ_ATPase"/>
</dbReference>
<comment type="subcellular location">
    <subcellularLocation>
        <location evidence="2">Cell inner membrane</location>
        <topology evidence="2">Multi-pass membrane protein</topology>
    </subcellularLocation>
</comment>
<keyword evidence="7" id="KW-0997">Cell inner membrane</keyword>
<feature type="transmembrane region" description="Helical" evidence="18">
    <location>
        <begin position="689"/>
        <end position="706"/>
    </location>
</feature>
<evidence type="ECO:0000256" key="1">
    <source>
        <dbReference type="ARBA" id="ARBA00003954"/>
    </source>
</evidence>
<keyword evidence="21" id="KW-1185">Reference proteome</keyword>
<keyword evidence="9 18" id="KW-0812">Transmembrane</keyword>
<evidence type="ECO:0000256" key="13">
    <source>
        <dbReference type="ARBA" id="ARBA00022967"/>
    </source>
</evidence>
<feature type="transmembrane region" description="Helical" evidence="18">
    <location>
        <begin position="300"/>
        <end position="324"/>
    </location>
</feature>
<dbReference type="STRING" id="270498.CHK_3082"/>
<keyword evidence="10" id="KW-0547">Nucleotide-binding</keyword>
<evidence type="ECO:0000256" key="11">
    <source>
        <dbReference type="ARBA" id="ARBA00022840"/>
    </source>
</evidence>
<dbReference type="SFLD" id="SFLDS00003">
    <property type="entry name" value="Haloacid_Dehalogenase"/>
    <property type="match status" value="1"/>
</dbReference>
<evidence type="ECO:0000256" key="17">
    <source>
        <dbReference type="ARBA" id="ARBA00047295"/>
    </source>
</evidence>
<keyword evidence="11" id="KW-0067">ATP-binding</keyword>
<dbReference type="Gene3D" id="3.40.1110.10">
    <property type="entry name" value="Calcium-transporting ATPase, cytoplasmic domain N"/>
    <property type="match status" value="1"/>
</dbReference>
<dbReference type="OrthoDB" id="9760364at2"/>
<evidence type="ECO:0000256" key="18">
    <source>
        <dbReference type="SAM" id="Phobius"/>
    </source>
</evidence>
<evidence type="ECO:0000256" key="6">
    <source>
        <dbReference type="ARBA" id="ARBA00022475"/>
    </source>
</evidence>
<feature type="transmembrane region" description="Helical" evidence="18">
    <location>
        <begin position="107"/>
        <end position="126"/>
    </location>
</feature>
<dbReference type="Pfam" id="PF00690">
    <property type="entry name" value="Cation_ATPase_N"/>
    <property type="match status" value="1"/>
</dbReference>
<dbReference type="InterPro" id="IPR004014">
    <property type="entry name" value="ATPase_P-typ_cation-transptr_N"/>
</dbReference>
<dbReference type="SUPFAM" id="SSF81665">
    <property type="entry name" value="Calcium ATPase, transmembrane domain M"/>
    <property type="match status" value="1"/>
</dbReference>
<keyword evidence="12" id="KW-0460">Magnesium</keyword>
<evidence type="ECO:0000259" key="19">
    <source>
        <dbReference type="SMART" id="SM00831"/>
    </source>
</evidence>
<keyword evidence="14 18" id="KW-1133">Transmembrane helix</keyword>
<evidence type="ECO:0000313" key="20">
    <source>
        <dbReference type="EMBL" id="KKI49504.1"/>
    </source>
</evidence>
<dbReference type="InterPro" id="IPR023299">
    <property type="entry name" value="ATPase_P-typ_cyto_dom_N"/>
</dbReference>
<dbReference type="InterPro" id="IPR044492">
    <property type="entry name" value="P_typ_ATPase_HD_dom"/>
</dbReference>
<dbReference type="GO" id="GO:0015444">
    <property type="term" value="F:P-type magnesium transporter activity"/>
    <property type="evidence" value="ECO:0007669"/>
    <property type="project" value="UniProtKB-EC"/>
</dbReference>
<dbReference type="InterPro" id="IPR008250">
    <property type="entry name" value="ATPase_P-typ_transduc_dom_A_sf"/>
</dbReference>
<dbReference type="CDD" id="cd02077">
    <property type="entry name" value="P-type_ATPase_Mg"/>
    <property type="match status" value="1"/>
</dbReference>
<organism evidence="20 21">
    <name type="scientific">Christensenella hongkongensis</name>
    <dbReference type="NCBI Taxonomy" id="270498"/>
    <lineage>
        <taxon>Bacteria</taxon>
        <taxon>Bacillati</taxon>
        <taxon>Bacillota</taxon>
        <taxon>Clostridia</taxon>
        <taxon>Christensenellales</taxon>
        <taxon>Christensenellaceae</taxon>
        <taxon>Christensenella</taxon>
    </lineage>
</organism>
<dbReference type="InterPro" id="IPR006415">
    <property type="entry name" value="P-type_ATPase_IIIB"/>
</dbReference>
<dbReference type="RefSeq" id="WP_082103607.1">
    <property type="nucleotide sequence ID" value="NZ_LAYJ01000133.1"/>
</dbReference>
<comment type="function">
    <text evidence="1">Mediates magnesium influx to the cytosol.</text>
</comment>
<evidence type="ECO:0000256" key="15">
    <source>
        <dbReference type="ARBA" id="ARBA00023136"/>
    </source>
</evidence>
<dbReference type="InterPro" id="IPR023298">
    <property type="entry name" value="ATPase_P-typ_TM_dom_sf"/>
</dbReference>
<feature type="transmembrane region" description="Helical" evidence="18">
    <location>
        <begin position="77"/>
        <end position="101"/>
    </location>
</feature>
<dbReference type="SUPFAM" id="SSF81653">
    <property type="entry name" value="Calcium ATPase, transduction domain A"/>
    <property type="match status" value="1"/>
</dbReference>
<dbReference type="Pfam" id="PF00689">
    <property type="entry name" value="Cation_ATPase_C"/>
    <property type="match status" value="1"/>
</dbReference>
<keyword evidence="13" id="KW-1278">Translocase</keyword>
<proteinExistence type="inferred from homology"/>
<dbReference type="SFLD" id="SFLDF00027">
    <property type="entry name" value="p-type_atpase"/>
    <property type="match status" value="1"/>
</dbReference>
<comment type="caution">
    <text evidence="20">The sequence shown here is derived from an EMBL/GenBank/DDBJ whole genome shotgun (WGS) entry which is preliminary data.</text>
</comment>
<dbReference type="Pfam" id="PF13246">
    <property type="entry name" value="Cation_ATPase"/>
    <property type="match status" value="1"/>
</dbReference>
<dbReference type="InterPro" id="IPR018303">
    <property type="entry name" value="ATPase_P-typ_P_site"/>
</dbReference>
<comment type="similarity">
    <text evidence="3">Belongs to the cation transport ATPase (P-type) (TC 3.A.3) family. Type IIIB subfamily.</text>
</comment>
<dbReference type="SFLD" id="SFLDG00002">
    <property type="entry name" value="C1.7:_P-type_atpase_like"/>
    <property type="match status" value="1"/>
</dbReference>
<feature type="transmembrane region" description="Helical" evidence="18">
    <location>
        <begin position="828"/>
        <end position="851"/>
    </location>
</feature>
<protein>
    <recommendedName>
        <fullName evidence="5">Magnesium-transporting ATPase, P-type 1</fullName>
        <ecNumber evidence="4">7.2.2.14</ecNumber>
    </recommendedName>
    <alternativeName>
        <fullName evidence="16">Mg(2+) transport ATPase, P-type 1</fullName>
    </alternativeName>
</protein>
<evidence type="ECO:0000256" key="8">
    <source>
        <dbReference type="ARBA" id="ARBA00022553"/>
    </source>
</evidence>
<dbReference type="Gene3D" id="3.40.50.1000">
    <property type="entry name" value="HAD superfamily/HAD-like"/>
    <property type="match status" value="1"/>
</dbReference>
<evidence type="ECO:0000256" key="12">
    <source>
        <dbReference type="ARBA" id="ARBA00022842"/>
    </source>
</evidence>
<evidence type="ECO:0000256" key="9">
    <source>
        <dbReference type="ARBA" id="ARBA00022692"/>
    </source>
</evidence>